<reference evidence="2" key="1">
    <citation type="journal article" date="2003" name="Plasmid">
        <title>Nucleotide sequence based characterizations of two cryptic plasmids from the marine bacterium Ruegeria isolate PR1b.</title>
        <authorList>
            <person name="Zhong Z."/>
            <person name="Caspi R."/>
            <person name="Helinski D."/>
            <person name="Knauf V."/>
            <person name="Sykes S."/>
            <person name="O'Byrne C."/>
            <person name="Shea T.P."/>
            <person name="Wilkinson J.E."/>
            <person name="DeLoughery C."/>
            <person name="Toukdarian A."/>
        </authorList>
    </citation>
    <scope>NUCLEOTIDE SEQUENCE</scope>
    <source>
        <strain evidence="2">PR1b</strain>
        <plasmid evidence="2">pSD25</plasmid>
    </source>
</reference>
<organism evidence="2">
    <name type="scientific">Ruegeria sp. PR1b</name>
    <dbReference type="NCBI Taxonomy" id="185588"/>
    <lineage>
        <taxon>Bacteria</taxon>
        <taxon>Pseudomonadati</taxon>
        <taxon>Pseudomonadota</taxon>
        <taxon>Alphaproteobacteria</taxon>
        <taxon>Rhodobacterales</taxon>
        <taxon>Roseobacteraceae</taxon>
        <taxon>Ruegeria</taxon>
    </lineage>
</organism>
<feature type="region of interest" description="Disordered" evidence="1">
    <location>
        <begin position="119"/>
        <end position="150"/>
    </location>
</feature>
<keyword evidence="2" id="KW-0614">Plasmid</keyword>
<name>Q8KW66_9RHOB</name>
<geneLocation type="plasmid" evidence="2">
    <name>pSD25</name>
</geneLocation>
<evidence type="ECO:0000313" key="2">
    <source>
        <dbReference type="EMBL" id="AAN05197.1"/>
    </source>
</evidence>
<sequence>MVLAHHRGQPAFPAAVQLAKPAVSIPLGVGFPVFLPEQRQGHSGPAQLAMHMRPVRLGIGRGCIRRWSREQQRFQRRIRQIIRQRPRQTRPCCPADILADRRAPDTNAVAHFPGRQAACPQPQGFSDLPHRQSRHWVPPALQKSERLPAT</sequence>
<protein>
    <submittedName>
        <fullName evidence="2">RC124</fullName>
    </submittedName>
</protein>
<evidence type="ECO:0000256" key="1">
    <source>
        <dbReference type="SAM" id="MobiDB-lite"/>
    </source>
</evidence>
<dbReference type="EMBL" id="AF416331">
    <property type="protein sequence ID" value="AAN05197.1"/>
    <property type="molecule type" value="Genomic_DNA"/>
</dbReference>
<dbReference type="AlphaFoldDB" id="Q8KW66"/>
<proteinExistence type="predicted"/>
<accession>Q8KW66</accession>